<gene>
    <name evidence="1" type="ORF">HMJ29_12895</name>
</gene>
<dbReference type="EMBL" id="CP053538">
    <property type="protein sequence ID" value="QJX47790.1"/>
    <property type="molecule type" value="Genomic_DNA"/>
</dbReference>
<reference evidence="1 2" key="1">
    <citation type="submission" date="2020-05" db="EMBL/GenBank/DDBJ databases">
        <title>Complete genome sequence of Hymenobacter sp. TS19 in Coasted Sand Dune.</title>
        <authorList>
            <person name="Lee J.-H."/>
            <person name="Jung J.-H."/>
            <person name="Jeong S."/>
            <person name="Zhao L."/>
            <person name="Kim M.-K."/>
            <person name="Seo H.-S."/>
            <person name="Lim S."/>
        </authorList>
    </citation>
    <scope>NUCLEOTIDE SEQUENCE [LARGE SCALE GENOMIC DNA]</scope>
    <source>
        <strain evidence="1 2">TS19</strain>
    </source>
</reference>
<proteinExistence type="predicted"/>
<name>A0A6M6BIE6_9BACT</name>
<keyword evidence="2" id="KW-1185">Reference proteome</keyword>
<accession>A0A6M6BIE6</accession>
<dbReference type="RefSeq" id="WP_171591882.1">
    <property type="nucleotide sequence ID" value="NZ_CP053538.1"/>
</dbReference>
<dbReference type="KEGG" id="hts:HMJ29_12895"/>
<sequence>MPSYRQLNASLTYAFPGRATGLRGQLLYVYKGRLGNPYGEVRYAVNKVGLHLLNAQLNYDF</sequence>
<dbReference type="Proteomes" id="UP000501623">
    <property type="component" value="Chromosome"/>
</dbReference>
<organism evidence="1 2">
    <name type="scientific">Hymenobacter taeanensis</name>
    <dbReference type="NCBI Taxonomy" id="2735321"/>
    <lineage>
        <taxon>Bacteria</taxon>
        <taxon>Pseudomonadati</taxon>
        <taxon>Bacteroidota</taxon>
        <taxon>Cytophagia</taxon>
        <taxon>Cytophagales</taxon>
        <taxon>Hymenobacteraceae</taxon>
        <taxon>Hymenobacter</taxon>
    </lineage>
</organism>
<dbReference type="AlphaFoldDB" id="A0A6M6BIE6"/>
<evidence type="ECO:0000313" key="2">
    <source>
        <dbReference type="Proteomes" id="UP000501623"/>
    </source>
</evidence>
<protein>
    <recommendedName>
        <fullName evidence="3">TonB-dependent receptor</fullName>
    </recommendedName>
</protein>
<evidence type="ECO:0008006" key="3">
    <source>
        <dbReference type="Google" id="ProtNLM"/>
    </source>
</evidence>
<evidence type="ECO:0000313" key="1">
    <source>
        <dbReference type="EMBL" id="QJX47790.1"/>
    </source>
</evidence>